<reference evidence="1 2" key="1">
    <citation type="submission" date="2015-01" db="EMBL/GenBank/DDBJ databases">
        <title>Comparative genomics of the lactic acid bacteria isolated from the honey bee gut.</title>
        <authorList>
            <person name="Ellegaard K.M."/>
            <person name="Tamarit D."/>
            <person name="Javelind E."/>
            <person name="Olofsson T."/>
            <person name="Andersson S.G."/>
            <person name="Vasquez A."/>
        </authorList>
    </citation>
    <scope>NUCLEOTIDE SEQUENCE [LARGE SCALE GENOMIC DNA]</scope>
    <source>
        <strain evidence="1 2">Hma11</strain>
    </source>
</reference>
<dbReference type="PATRIC" id="fig|303541.3.peg.623"/>
<organism evidence="1 2">
    <name type="scientific">Lactobacillus apis</name>
    <dbReference type="NCBI Taxonomy" id="303541"/>
    <lineage>
        <taxon>Bacteria</taxon>
        <taxon>Bacillati</taxon>
        <taxon>Bacillota</taxon>
        <taxon>Bacilli</taxon>
        <taxon>Lactobacillales</taxon>
        <taxon>Lactobacillaceae</taxon>
        <taxon>Lactobacillus</taxon>
    </lineage>
</organism>
<dbReference type="Proteomes" id="UP000033682">
    <property type="component" value="Unassembled WGS sequence"/>
</dbReference>
<sequence>MNKQIKNSKIKILIAITTSLALGLFVGKSNDSNFFNTNTVVQAAHVKGNLGKLTTPKKMRGTWYGKAFDMNYKSNTIDKLRVKAHKIGSDELHRQDTNAKGIKNTKQTRNWVRAFYPVTFKKDKNIKYISMFPWSSPVASGRSLGLYHFKGHRVLIERTLSSYRITNVYWRSAKLARMYGGTKPKELKTFAQW</sequence>
<name>A0A0F4LRK1_9LACO</name>
<gene>
    <name evidence="1" type="ORF">JF72_04730</name>
</gene>
<evidence type="ECO:0000313" key="1">
    <source>
        <dbReference type="EMBL" id="KJY61195.1"/>
    </source>
</evidence>
<dbReference type="AlphaFoldDB" id="A0A0F4LRK1"/>
<accession>A0A0F4LRK1</accession>
<dbReference type="RefSeq" id="WP_046306522.1">
    <property type="nucleotide sequence ID" value="NZ_KQ034000.1"/>
</dbReference>
<keyword evidence="2" id="KW-1185">Reference proteome</keyword>
<dbReference type="STRING" id="303541.JF72_04730"/>
<protein>
    <submittedName>
        <fullName evidence="1">Uncharacterized protein</fullName>
    </submittedName>
</protein>
<dbReference type="EMBL" id="JXLG01000005">
    <property type="protein sequence ID" value="KJY61195.1"/>
    <property type="molecule type" value="Genomic_DNA"/>
</dbReference>
<evidence type="ECO:0000313" key="2">
    <source>
        <dbReference type="Proteomes" id="UP000033682"/>
    </source>
</evidence>
<proteinExistence type="predicted"/>
<dbReference type="HOGENOM" id="CLU_1413581_0_0_9"/>
<comment type="caution">
    <text evidence="1">The sequence shown here is derived from an EMBL/GenBank/DDBJ whole genome shotgun (WGS) entry which is preliminary data.</text>
</comment>